<evidence type="ECO:0000256" key="2">
    <source>
        <dbReference type="SAM" id="MobiDB-lite"/>
    </source>
</evidence>
<keyword evidence="5" id="KW-1185">Reference proteome</keyword>
<keyword evidence="1" id="KW-0175">Coiled coil</keyword>
<feature type="region of interest" description="Disordered" evidence="2">
    <location>
        <begin position="584"/>
        <end position="603"/>
    </location>
</feature>
<dbReference type="GO" id="GO:0016567">
    <property type="term" value="P:protein ubiquitination"/>
    <property type="evidence" value="ECO:0007669"/>
    <property type="project" value="TreeGrafter"/>
</dbReference>
<dbReference type="OrthoDB" id="66726at2759"/>
<dbReference type="GO" id="GO:0061630">
    <property type="term" value="F:ubiquitin protein ligase activity"/>
    <property type="evidence" value="ECO:0007669"/>
    <property type="project" value="TreeGrafter"/>
</dbReference>
<keyword evidence="3" id="KW-0472">Membrane</keyword>
<evidence type="ECO:0000313" key="4">
    <source>
        <dbReference type="EMBL" id="ORX38441.1"/>
    </source>
</evidence>
<evidence type="ECO:0000313" key="5">
    <source>
        <dbReference type="Proteomes" id="UP000193218"/>
    </source>
</evidence>
<accession>A0A1Y1UK68</accession>
<feature type="transmembrane region" description="Helical" evidence="3">
    <location>
        <begin position="74"/>
        <end position="96"/>
    </location>
</feature>
<feature type="transmembrane region" description="Helical" evidence="3">
    <location>
        <begin position="458"/>
        <end position="476"/>
    </location>
</feature>
<dbReference type="Pfam" id="PF13920">
    <property type="entry name" value="zf-C3HC4_3"/>
    <property type="match status" value="1"/>
</dbReference>
<feature type="transmembrane region" description="Helical" evidence="3">
    <location>
        <begin position="200"/>
        <end position="219"/>
    </location>
</feature>
<comment type="caution">
    <text evidence="4">The sequence shown here is derived from an EMBL/GenBank/DDBJ whole genome shotgun (WGS) entry which is preliminary data.</text>
</comment>
<feature type="transmembrane region" description="Helical" evidence="3">
    <location>
        <begin position="318"/>
        <end position="342"/>
    </location>
</feature>
<dbReference type="RefSeq" id="XP_021872363.1">
    <property type="nucleotide sequence ID" value="XM_022017604.1"/>
</dbReference>
<dbReference type="AlphaFoldDB" id="A0A1Y1UK68"/>
<feature type="transmembrane region" description="Helical" evidence="3">
    <location>
        <begin position="293"/>
        <end position="312"/>
    </location>
</feature>
<dbReference type="PANTHER" id="PTHR22696:SF1">
    <property type="entry name" value="E3 UBIQUITIN-PROTEIN LIGASE RNF26"/>
    <property type="match status" value="1"/>
</dbReference>
<evidence type="ECO:0008006" key="6">
    <source>
        <dbReference type="Google" id="ProtNLM"/>
    </source>
</evidence>
<protein>
    <recommendedName>
        <fullName evidence="6">RING-type domain-containing protein</fullName>
    </recommendedName>
</protein>
<dbReference type="InterPro" id="IPR013083">
    <property type="entry name" value="Znf_RING/FYVE/PHD"/>
</dbReference>
<keyword evidence="3" id="KW-1133">Transmembrane helix</keyword>
<organism evidence="4 5">
    <name type="scientific">Kockovaella imperatae</name>
    <dbReference type="NCBI Taxonomy" id="4999"/>
    <lineage>
        <taxon>Eukaryota</taxon>
        <taxon>Fungi</taxon>
        <taxon>Dikarya</taxon>
        <taxon>Basidiomycota</taxon>
        <taxon>Agaricomycotina</taxon>
        <taxon>Tremellomycetes</taxon>
        <taxon>Tremellales</taxon>
        <taxon>Cuniculitremaceae</taxon>
        <taxon>Kockovaella</taxon>
    </lineage>
</organism>
<evidence type="ECO:0000256" key="1">
    <source>
        <dbReference type="SAM" id="Coils"/>
    </source>
</evidence>
<keyword evidence="3" id="KW-0812">Transmembrane</keyword>
<dbReference type="EMBL" id="NBSH01000004">
    <property type="protein sequence ID" value="ORX38441.1"/>
    <property type="molecule type" value="Genomic_DNA"/>
</dbReference>
<dbReference type="PANTHER" id="PTHR22696">
    <property type="entry name" value="E3 UBIQUITIN-PROTEIN LIGASE RNF26"/>
    <property type="match status" value="1"/>
</dbReference>
<gene>
    <name evidence="4" type="ORF">BD324DRAFT_645064</name>
</gene>
<sequence length="733" mass="81667">MPLPILGRVGNRISHALHQLVFSFPSPNSTEQAFSEAHETSSGTAGKSDHATAAQMMNSIVDEPGETRALAGGIGPLSFAGSGYGVTLVLMAILLNRIHHIVRRPRLPPQPLPHPPVRSLYHRLTTKISRALTSPSAPKYLRIPGIFCLVRAWILFSILLLQVANLWPVDSTVLHSVAVGRLLAKLGQWAGSMSMEKVCWQVFLSVCVGLVCSGFANGLDRTRRRDTGASFNLFGYSFLLHLYSSPLTHHRPNHMSTYGRPDVHALFQLWLSLTELTWLQAIELTPGGRRNQLVPTAVCGGLGLGHFVFALWTSPLKFPSFTFLTHLMALFLSIIIISSVIVKAITHLFTLGYLPSPIFANLLPHEGVMPSLEDDFGIVLLKLGTACLEASQFSGLRNELIAVQERQGPWVELSTARSDVVKPLRNSDGGFGTEINDIAVAQIEDPAMESRYWRASRAFWKVLGSRLIVFACATLMSTPVGRKLYDWSVIAWDSRWWYGPRQWQFWRRQAWREPARFSRRRALRILQAYNDRNRQLRAAARAAEDAASSTAVTTALEGALDDETPPPLPWRQYLMGQEIIEDDDEDDWQDDASSTSSSSEAMTEAGLEVDMLRDLVSPPDEDQSEDTQAVLLAHLTNSSTPLTRRRFAAIMASPTRSPTPSRLNDIIADRRHATVARNDDDNDGWDDDRRRSCVVCTMEPRNTILWPCRCLALCNDCRESLAARLPARDHLCP</sequence>
<dbReference type="GeneID" id="33559413"/>
<dbReference type="GO" id="GO:0006511">
    <property type="term" value="P:ubiquitin-dependent protein catabolic process"/>
    <property type="evidence" value="ECO:0007669"/>
    <property type="project" value="TreeGrafter"/>
</dbReference>
<reference evidence="4 5" key="1">
    <citation type="submission" date="2017-03" db="EMBL/GenBank/DDBJ databases">
        <title>Widespread Adenine N6-methylation of Active Genes in Fungi.</title>
        <authorList>
            <consortium name="DOE Joint Genome Institute"/>
            <person name="Mondo S.J."/>
            <person name="Dannebaum R.O."/>
            <person name="Kuo R.C."/>
            <person name="Louie K.B."/>
            <person name="Bewick A.J."/>
            <person name="Labutti K."/>
            <person name="Haridas S."/>
            <person name="Kuo A."/>
            <person name="Salamov A."/>
            <person name="Ahrendt S.R."/>
            <person name="Lau R."/>
            <person name="Bowen B.P."/>
            <person name="Lipzen A."/>
            <person name="Sullivan W."/>
            <person name="Andreopoulos W.B."/>
            <person name="Clum A."/>
            <person name="Lindquist E."/>
            <person name="Daum C."/>
            <person name="Northen T.R."/>
            <person name="Ramamoorthy G."/>
            <person name="Schmitz R.J."/>
            <person name="Gryganskyi A."/>
            <person name="Culley D."/>
            <person name="Magnuson J."/>
            <person name="James T.Y."/>
            <person name="O'Malley M.A."/>
            <person name="Stajich J.E."/>
            <person name="Spatafora J.W."/>
            <person name="Visel A."/>
            <person name="Grigoriev I.V."/>
        </authorList>
    </citation>
    <scope>NUCLEOTIDE SEQUENCE [LARGE SCALE GENOMIC DNA]</scope>
    <source>
        <strain evidence="4 5">NRRL Y-17943</strain>
    </source>
</reference>
<dbReference type="Gene3D" id="3.30.40.10">
    <property type="entry name" value="Zinc/RING finger domain, C3HC4 (zinc finger)"/>
    <property type="match status" value="1"/>
</dbReference>
<feature type="transmembrane region" description="Helical" evidence="3">
    <location>
        <begin position="140"/>
        <end position="164"/>
    </location>
</feature>
<proteinExistence type="predicted"/>
<feature type="coiled-coil region" evidence="1">
    <location>
        <begin position="519"/>
        <end position="546"/>
    </location>
</feature>
<name>A0A1Y1UK68_9TREE</name>
<dbReference type="Proteomes" id="UP000193218">
    <property type="component" value="Unassembled WGS sequence"/>
</dbReference>
<dbReference type="InParanoid" id="A0A1Y1UK68"/>
<evidence type="ECO:0000256" key="3">
    <source>
        <dbReference type="SAM" id="Phobius"/>
    </source>
</evidence>